<protein>
    <submittedName>
        <fullName evidence="1">(wild Malaysian banana) hypothetical protein</fullName>
    </submittedName>
</protein>
<name>A0A804HN20_MUSAM</name>
<evidence type="ECO:0000313" key="3">
    <source>
        <dbReference type="Proteomes" id="UP000012960"/>
    </source>
</evidence>
<organism evidence="2 3">
    <name type="scientific">Musa acuminata subsp. malaccensis</name>
    <name type="common">Wild banana</name>
    <name type="synonym">Musa malaccensis</name>
    <dbReference type="NCBI Taxonomy" id="214687"/>
    <lineage>
        <taxon>Eukaryota</taxon>
        <taxon>Viridiplantae</taxon>
        <taxon>Streptophyta</taxon>
        <taxon>Embryophyta</taxon>
        <taxon>Tracheophyta</taxon>
        <taxon>Spermatophyta</taxon>
        <taxon>Magnoliopsida</taxon>
        <taxon>Liliopsida</taxon>
        <taxon>Zingiberales</taxon>
        <taxon>Musaceae</taxon>
        <taxon>Musa</taxon>
    </lineage>
</organism>
<accession>A0A804HN20</accession>
<dbReference type="Gramene" id="Ma00_t03760.1">
    <property type="protein sequence ID" value="Ma00_p03760.1"/>
    <property type="gene ID" value="Ma00_g03760"/>
</dbReference>
<proteinExistence type="predicted"/>
<dbReference type="Proteomes" id="UP000012960">
    <property type="component" value="Unplaced"/>
</dbReference>
<reference evidence="2" key="2">
    <citation type="submission" date="2021-05" db="UniProtKB">
        <authorList>
            <consortium name="EnsemblPlants"/>
        </authorList>
    </citation>
    <scope>IDENTIFICATION</scope>
    <source>
        <strain evidence="2">subsp. malaccensis</strain>
    </source>
</reference>
<sequence length="68" mass="7977">MIKTEENNWRFFMLHLLSDDSDVCMICRQPGFLCREVCFTIRTTLLSRDISQADKHHNNALIFLACTL</sequence>
<reference evidence="1" key="1">
    <citation type="submission" date="2021-03" db="EMBL/GenBank/DDBJ databases">
        <authorList>
            <consortium name="Genoscope - CEA"/>
            <person name="William W."/>
        </authorList>
    </citation>
    <scope>NUCLEOTIDE SEQUENCE</scope>
    <source>
        <strain evidence="1">Doubled-haploid Pahang</strain>
    </source>
</reference>
<keyword evidence="3" id="KW-1185">Reference proteome</keyword>
<dbReference type="InParanoid" id="A0A804HN20"/>
<dbReference type="EMBL" id="HG996466">
    <property type="protein sequence ID" value="CAG1860437.1"/>
    <property type="molecule type" value="Genomic_DNA"/>
</dbReference>
<evidence type="ECO:0000313" key="2">
    <source>
        <dbReference type="EnsemblPlants" id="Ma00_p03760.1"/>
    </source>
</evidence>
<dbReference type="AlphaFoldDB" id="A0A804HN20"/>
<dbReference type="EnsemblPlants" id="Ma00_t03760.1">
    <property type="protein sequence ID" value="Ma00_p03760.1"/>
    <property type="gene ID" value="Ma00_g03760"/>
</dbReference>
<evidence type="ECO:0000313" key="1">
    <source>
        <dbReference type="EMBL" id="CAG1860437.1"/>
    </source>
</evidence>
<gene>
    <name evidence="1" type="ORF">GSMUA_97410.1</name>
</gene>